<gene>
    <name evidence="1" type="ORF">IAB00_06110</name>
</gene>
<dbReference type="AlphaFoldDB" id="A0A9D1HMS6"/>
<dbReference type="PANTHER" id="PTHR34071">
    <property type="entry name" value="5-NITROIMIDAZOLE ANTIBIOTICS RESISTANCE PROTEIN, NIMA-FAMILY-RELATED PROTEIN-RELATED"/>
    <property type="match status" value="1"/>
</dbReference>
<sequence>MRRKEREMPAEFGWQVVDQCDYAVLAMIDTAGMPYAVPLSIAREGEKIYFHAAGQGDKTDNLRQNPNICLVCVSDVKPLPQEFSTEYASAILRGQVAEVTDDTEKIAALRLICQRYAAANMAEFESAISRSLNRTAVWRVDVASITAKRKKNDKYGREMRFGRMDDGEQPE</sequence>
<accession>A0A9D1HMS6</accession>
<dbReference type="Proteomes" id="UP000824124">
    <property type="component" value="Unassembled WGS sequence"/>
</dbReference>
<dbReference type="SUPFAM" id="SSF50475">
    <property type="entry name" value="FMN-binding split barrel"/>
    <property type="match status" value="1"/>
</dbReference>
<comment type="caution">
    <text evidence="1">The sequence shown here is derived from an EMBL/GenBank/DDBJ whole genome shotgun (WGS) entry which is preliminary data.</text>
</comment>
<dbReference type="Pfam" id="PF12900">
    <property type="entry name" value="Pyridox_ox_2"/>
    <property type="match status" value="1"/>
</dbReference>
<reference evidence="1" key="1">
    <citation type="submission" date="2020-10" db="EMBL/GenBank/DDBJ databases">
        <authorList>
            <person name="Gilroy R."/>
        </authorList>
    </citation>
    <scope>NUCLEOTIDE SEQUENCE</scope>
    <source>
        <strain evidence="1">2830</strain>
    </source>
</reference>
<organism evidence="1 2">
    <name type="scientific">Candidatus Avidehalobacter gallistercoris</name>
    <dbReference type="NCBI Taxonomy" id="2840694"/>
    <lineage>
        <taxon>Bacteria</taxon>
        <taxon>Bacillati</taxon>
        <taxon>Bacillota</taxon>
        <taxon>Clostridia</taxon>
        <taxon>Eubacteriales</taxon>
        <taxon>Peptococcaceae</taxon>
        <taxon>Peptococcaceae incertae sedis</taxon>
        <taxon>Candidatus Avidehalobacter</taxon>
    </lineage>
</organism>
<dbReference type="Gene3D" id="2.30.110.10">
    <property type="entry name" value="Electron Transport, Fmn-binding Protein, Chain A"/>
    <property type="match status" value="1"/>
</dbReference>
<evidence type="ECO:0000313" key="2">
    <source>
        <dbReference type="Proteomes" id="UP000824124"/>
    </source>
</evidence>
<name>A0A9D1HMS6_9FIRM</name>
<dbReference type="PANTHER" id="PTHR34071:SF2">
    <property type="entry name" value="FLAVIN-NUCLEOTIDE-BINDING PROTEIN"/>
    <property type="match status" value="1"/>
</dbReference>
<dbReference type="EMBL" id="DVMH01000030">
    <property type="protein sequence ID" value="HIU10793.1"/>
    <property type="molecule type" value="Genomic_DNA"/>
</dbReference>
<protein>
    <submittedName>
        <fullName evidence="1">Pyridoxamine 5'-phosphate oxidase family protein</fullName>
    </submittedName>
</protein>
<dbReference type="InterPro" id="IPR012349">
    <property type="entry name" value="Split_barrel_FMN-bd"/>
</dbReference>
<evidence type="ECO:0000313" key="1">
    <source>
        <dbReference type="EMBL" id="HIU10793.1"/>
    </source>
</evidence>
<dbReference type="InterPro" id="IPR024747">
    <property type="entry name" value="Pyridox_Oxase-rel"/>
</dbReference>
<proteinExistence type="predicted"/>
<reference evidence="1" key="2">
    <citation type="journal article" date="2021" name="PeerJ">
        <title>Extensive microbial diversity within the chicken gut microbiome revealed by metagenomics and culture.</title>
        <authorList>
            <person name="Gilroy R."/>
            <person name="Ravi A."/>
            <person name="Getino M."/>
            <person name="Pursley I."/>
            <person name="Horton D.L."/>
            <person name="Alikhan N.F."/>
            <person name="Baker D."/>
            <person name="Gharbi K."/>
            <person name="Hall N."/>
            <person name="Watson M."/>
            <person name="Adriaenssens E.M."/>
            <person name="Foster-Nyarko E."/>
            <person name="Jarju S."/>
            <person name="Secka A."/>
            <person name="Antonio M."/>
            <person name="Oren A."/>
            <person name="Chaudhuri R.R."/>
            <person name="La Ragione R."/>
            <person name="Hildebrand F."/>
            <person name="Pallen M.J."/>
        </authorList>
    </citation>
    <scope>NUCLEOTIDE SEQUENCE</scope>
    <source>
        <strain evidence="1">2830</strain>
    </source>
</reference>